<keyword evidence="8" id="KW-0675">Receptor</keyword>
<evidence type="ECO:0000256" key="8">
    <source>
        <dbReference type="ARBA" id="ARBA00023170"/>
    </source>
</evidence>
<keyword evidence="13" id="KW-1185">Reference proteome</keyword>
<feature type="chain" id="PRO_5016365771" description="Leucine-rich repeat-containing N-terminal plant-type domain-containing protein" evidence="10">
    <location>
        <begin position="25"/>
        <end position="240"/>
    </location>
</feature>
<evidence type="ECO:0000256" key="2">
    <source>
        <dbReference type="ARBA" id="ARBA00022614"/>
    </source>
</evidence>
<accession>A0A314Z6X1</accession>
<keyword evidence="6" id="KW-1133">Transmembrane helix</keyword>
<comment type="caution">
    <text evidence="12">The sequence shown here is derived from an EMBL/GenBank/DDBJ whole genome shotgun (WGS) entry which is preliminary data.</text>
</comment>
<dbReference type="Pfam" id="PF00560">
    <property type="entry name" value="LRR_1"/>
    <property type="match status" value="3"/>
</dbReference>
<dbReference type="InterPro" id="IPR013210">
    <property type="entry name" value="LRR_N_plant-typ"/>
</dbReference>
<dbReference type="PANTHER" id="PTHR48063">
    <property type="entry name" value="LRR RECEPTOR-LIKE KINASE"/>
    <property type="match status" value="1"/>
</dbReference>
<dbReference type="PANTHER" id="PTHR48063:SF90">
    <property type="entry name" value="OS11G0565920 PROTEIN"/>
    <property type="match status" value="1"/>
</dbReference>
<evidence type="ECO:0000256" key="4">
    <source>
        <dbReference type="ARBA" id="ARBA00022729"/>
    </source>
</evidence>
<keyword evidence="7" id="KW-0472">Membrane</keyword>
<dbReference type="EMBL" id="PJQY01001973">
    <property type="protein sequence ID" value="PQP97515.1"/>
    <property type="molecule type" value="Genomic_DNA"/>
</dbReference>
<dbReference type="Proteomes" id="UP000250321">
    <property type="component" value="Unassembled WGS sequence"/>
</dbReference>
<evidence type="ECO:0000313" key="12">
    <source>
        <dbReference type="EMBL" id="PQP97515.1"/>
    </source>
</evidence>
<dbReference type="InterPro" id="IPR046956">
    <property type="entry name" value="RLP23-like"/>
</dbReference>
<sequence>MDIYRLNISHYFLILFCLFGDIELASTNVKSICTEEERRALVSFKQDLTDPSGRLSSWVGHDCCQWEGISCNNRTGHVAKIDLRNPYIGDDEEWDEVAYNQSCLRGKINPSLLSLKHLSYLDLSVNNFEGIHIPKFFGELKTLRYLNISFTSFGGEIPPSLGRNSFNPTLPREFTSLKSLEYLDLSYLGLKGQIPRVIGNLGKLKMLSLQANNFDGDGLDEPSSGLLNDVNKFGASPPFY</sequence>
<feature type="domain" description="Leucine-rich repeat-containing N-terminal plant-type" evidence="11">
    <location>
        <begin position="36"/>
        <end position="72"/>
    </location>
</feature>
<dbReference type="Gene3D" id="3.80.10.10">
    <property type="entry name" value="Ribonuclease Inhibitor"/>
    <property type="match status" value="2"/>
</dbReference>
<comment type="subcellular location">
    <subcellularLocation>
        <location evidence="1">Membrane</location>
        <topology evidence="1">Single-pass type I membrane protein</topology>
    </subcellularLocation>
</comment>
<dbReference type="InterPro" id="IPR032675">
    <property type="entry name" value="LRR_dom_sf"/>
</dbReference>
<dbReference type="STRING" id="2094558.A0A314Z6X1"/>
<evidence type="ECO:0000256" key="3">
    <source>
        <dbReference type="ARBA" id="ARBA00022692"/>
    </source>
</evidence>
<dbReference type="OrthoDB" id="1162489at2759"/>
<dbReference type="AlphaFoldDB" id="A0A314Z6X1"/>
<evidence type="ECO:0000256" key="9">
    <source>
        <dbReference type="ARBA" id="ARBA00023180"/>
    </source>
</evidence>
<dbReference type="GO" id="GO:0016020">
    <property type="term" value="C:membrane"/>
    <property type="evidence" value="ECO:0007669"/>
    <property type="project" value="UniProtKB-SubCell"/>
</dbReference>
<feature type="signal peptide" evidence="10">
    <location>
        <begin position="1"/>
        <end position="24"/>
    </location>
</feature>
<dbReference type="InterPro" id="IPR001611">
    <property type="entry name" value="Leu-rich_rpt"/>
</dbReference>
<evidence type="ECO:0000256" key="1">
    <source>
        <dbReference type="ARBA" id="ARBA00004479"/>
    </source>
</evidence>
<keyword evidence="9" id="KW-0325">Glycoprotein</keyword>
<keyword evidence="3" id="KW-0812">Transmembrane</keyword>
<protein>
    <recommendedName>
        <fullName evidence="11">Leucine-rich repeat-containing N-terminal plant-type domain-containing protein</fullName>
    </recommendedName>
</protein>
<proteinExistence type="predicted"/>
<evidence type="ECO:0000259" key="11">
    <source>
        <dbReference type="Pfam" id="PF08263"/>
    </source>
</evidence>
<evidence type="ECO:0000256" key="7">
    <source>
        <dbReference type="ARBA" id="ARBA00023136"/>
    </source>
</evidence>
<gene>
    <name evidence="12" type="ORF">Pyn_01861</name>
</gene>
<name>A0A314Z6X1_PRUYE</name>
<evidence type="ECO:0000313" key="13">
    <source>
        <dbReference type="Proteomes" id="UP000250321"/>
    </source>
</evidence>
<dbReference type="Pfam" id="PF08263">
    <property type="entry name" value="LRRNT_2"/>
    <property type="match status" value="1"/>
</dbReference>
<evidence type="ECO:0000256" key="10">
    <source>
        <dbReference type="SAM" id="SignalP"/>
    </source>
</evidence>
<evidence type="ECO:0000256" key="6">
    <source>
        <dbReference type="ARBA" id="ARBA00022989"/>
    </source>
</evidence>
<keyword evidence="4 10" id="KW-0732">Signal</keyword>
<dbReference type="SUPFAM" id="SSF52058">
    <property type="entry name" value="L domain-like"/>
    <property type="match status" value="1"/>
</dbReference>
<evidence type="ECO:0000256" key="5">
    <source>
        <dbReference type="ARBA" id="ARBA00022737"/>
    </source>
</evidence>
<keyword evidence="2" id="KW-0433">Leucine-rich repeat</keyword>
<keyword evidence="5" id="KW-0677">Repeat</keyword>
<organism evidence="12 13">
    <name type="scientific">Prunus yedoensis var. nudiflora</name>
    <dbReference type="NCBI Taxonomy" id="2094558"/>
    <lineage>
        <taxon>Eukaryota</taxon>
        <taxon>Viridiplantae</taxon>
        <taxon>Streptophyta</taxon>
        <taxon>Embryophyta</taxon>
        <taxon>Tracheophyta</taxon>
        <taxon>Spermatophyta</taxon>
        <taxon>Magnoliopsida</taxon>
        <taxon>eudicotyledons</taxon>
        <taxon>Gunneridae</taxon>
        <taxon>Pentapetalae</taxon>
        <taxon>rosids</taxon>
        <taxon>fabids</taxon>
        <taxon>Rosales</taxon>
        <taxon>Rosaceae</taxon>
        <taxon>Amygdaloideae</taxon>
        <taxon>Amygdaleae</taxon>
        <taxon>Prunus</taxon>
    </lineage>
</organism>
<reference evidence="12 13" key="1">
    <citation type="submission" date="2018-02" db="EMBL/GenBank/DDBJ databases">
        <title>Draft genome of wild Prunus yedoensis var. nudiflora.</title>
        <authorList>
            <person name="Baek S."/>
            <person name="Kim J.-H."/>
            <person name="Choi K."/>
            <person name="Kim G.-B."/>
            <person name="Cho A."/>
            <person name="Jang H."/>
            <person name="Shin C.-H."/>
            <person name="Yu H.-J."/>
            <person name="Mun J.-H."/>
        </authorList>
    </citation>
    <scope>NUCLEOTIDE SEQUENCE [LARGE SCALE GENOMIC DNA]</scope>
    <source>
        <strain evidence="13">cv. Jeju island</strain>
        <tissue evidence="12">Leaf</tissue>
    </source>
</reference>